<evidence type="ECO:0000256" key="4">
    <source>
        <dbReference type="ARBA" id="ARBA00022622"/>
    </source>
</evidence>
<evidence type="ECO:0000256" key="5">
    <source>
        <dbReference type="ARBA" id="ARBA00022729"/>
    </source>
</evidence>
<evidence type="ECO:0000256" key="3">
    <source>
        <dbReference type="ARBA" id="ARBA00022475"/>
    </source>
</evidence>
<feature type="compositionally biased region" description="Pro residues" evidence="10">
    <location>
        <begin position="190"/>
        <end position="199"/>
    </location>
</feature>
<dbReference type="PROSITE" id="PS50213">
    <property type="entry name" value="FAS1"/>
    <property type="match status" value="1"/>
</dbReference>
<keyword evidence="4" id="KW-0336">GPI-anchor</keyword>
<keyword evidence="8" id="KW-0325">Glycoprotein</keyword>
<evidence type="ECO:0000256" key="8">
    <source>
        <dbReference type="ARBA" id="ARBA00023180"/>
    </source>
</evidence>
<evidence type="ECO:0000256" key="1">
    <source>
        <dbReference type="ARBA" id="ARBA00004609"/>
    </source>
</evidence>
<evidence type="ECO:0000256" key="10">
    <source>
        <dbReference type="SAM" id="MobiDB-lite"/>
    </source>
</evidence>
<dbReference type="SMART" id="SM00554">
    <property type="entry name" value="FAS1"/>
    <property type="match status" value="1"/>
</dbReference>
<dbReference type="FunFam" id="2.30.180.10:FF:000006">
    <property type="entry name" value="Fasciclin-like arabinogalactan protein 11"/>
    <property type="match status" value="1"/>
</dbReference>
<evidence type="ECO:0000256" key="11">
    <source>
        <dbReference type="SAM" id="SignalP"/>
    </source>
</evidence>
<feature type="domain" description="FAS1" evidence="12">
    <location>
        <begin position="35"/>
        <end position="179"/>
    </location>
</feature>
<dbReference type="GO" id="GO:0098552">
    <property type="term" value="C:side of membrane"/>
    <property type="evidence" value="ECO:0007669"/>
    <property type="project" value="UniProtKB-KW"/>
</dbReference>
<comment type="function">
    <text evidence="9">May be a cell surface adhesion protein.</text>
</comment>
<organism evidence="13 14">
    <name type="scientific">Liquidambar formosana</name>
    <name type="common">Formosan gum</name>
    <dbReference type="NCBI Taxonomy" id="63359"/>
    <lineage>
        <taxon>Eukaryota</taxon>
        <taxon>Viridiplantae</taxon>
        <taxon>Streptophyta</taxon>
        <taxon>Embryophyta</taxon>
        <taxon>Tracheophyta</taxon>
        <taxon>Spermatophyta</taxon>
        <taxon>Magnoliopsida</taxon>
        <taxon>eudicotyledons</taxon>
        <taxon>Gunneridae</taxon>
        <taxon>Pentapetalae</taxon>
        <taxon>Saxifragales</taxon>
        <taxon>Altingiaceae</taxon>
        <taxon>Liquidambar</taxon>
    </lineage>
</organism>
<comment type="caution">
    <text evidence="13">The sequence shown here is derived from an EMBL/GenBank/DDBJ whole genome shotgun (WGS) entry which is preliminary data.</text>
</comment>
<gene>
    <name evidence="13" type="ORF">L1049_013795</name>
</gene>
<feature type="region of interest" description="Disordered" evidence="10">
    <location>
        <begin position="190"/>
        <end position="224"/>
    </location>
</feature>
<protein>
    <recommendedName>
        <fullName evidence="12">FAS1 domain-containing protein</fullName>
    </recommendedName>
</protein>
<dbReference type="InterPro" id="IPR036378">
    <property type="entry name" value="FAS1_dom_sf"/>
</dbReference>
<sequence length="247" mass="25725">MMKQLPLSFTLLLFLFQCSTTSAQGPASAPAPPGPTNITKILEKAGQFTLLIRLMKSTQVGDQINTQLNTSSQGLTVFAPTDNAFSSLKTGTLNSLTDEQQVELLQFHVLPTFMSTTQFQTVSNPLRTQAGDNTAYGFPLNVTTSGNQVNVTTGVVNATVSSTIYSDNQLAVYGVDKVLLPMSIFGPKPPAAAPVPAPAPSKTKTKKSSVSAAPSSDNSSGAISPTRDGIMVSIGAAVIAVIAGFSL</sequence>
<keyword evidence="5 11" id="KW-0732">Signal</keyword>
<evidence type="ECO:0000259" key="12">
    <source>
        <dbReference type="PROSITE" id="PS50213"/>
    </source>
</evidence>
<dbReference type="GO" id="GO:0009834">
    <property type="term" value="P:plant-type secondary cell wall biogenesis"/>
    <property type="evidence" value="ECO:0007669"/>
    <property type="project" value="UniProtKB-ARBA"/>
</dbReference>
<evidence type="ECO:0000256" key="6">
    <source>
        <dbReference type="ARBA" id="ARBA00022974"/>
    </source>
</evidence>
<keyword evidence="6" id="KW-0654">Proteoglycan</keyword>
<dbReference type="SUPFAM" id="SSF82153">
    <property type="entry name" value="FAS1 domain"/>
    <property type="match status" value="1"/>
</dbReference>
<keyword evidence="3" id="KW-1003">Cell membrane</keyword>
<comment type="similarity">
    <text evidence="2">Belongs to the fasciclin-like AGP family.</text>
</comment>
<dbReference type="InterPro" id="IPR045003">
    <property type="entry name" value="FLA_A"/>
</dbReference>
<dbReference type="EMBL" id="JBBPBK010000008">
    <property type="protein sequence ID" value="KAK9280108.1"/>
    <property type="molecule type" value="Genomic_DNA"/>
</dbReference>
<dbReference type="InterPro" id="IPR000782">
    <property type="entry name" value="FAS1_domain"/>
</dbReference>
<dbReference type="Proteomes" id="UP001415857">
    <property type="component" value="Unassembled WGS sequence"/>
</dbReference>
<keyword evidence="7" id="KW-0472">Membrane</keyword>
<evidence type="ECO:0000313" key="13">
    <source>
        <dbReference type="EMBL" id="KAK9280108.1"/>
    </source>
</evidence>
<dbReference type="PANTHER" id="PTHR32077">
    <property type="entry name" value="FASCICLIN-LIKE ARABINOGALACTAN PROTEIN"/>
    <property type="match status" value="1"/>
</dbReference>
<comment type="subcellular location">
    <subcellularLocation>
        <location evidence="1">Cell membrane</location>
        <topology evidence="1">Lipid-anchor</topology>
        <topology evidence="1">GPI-anchor</topology>
    </subcellularLocation>
</comment>
<evidence type="ECO:0000256" key="9">
    <source>
        <dbReference type="ARBA" id="ARBA00024686"/>
    </source>
</evidence>
<proteinExistence type="inferred from homology"/>
<evidence type="ECO:0000256" key="7">
    <source>
        <dbReference type="ARBA" id="ARBA00023136"/>
    </source>
</evidence>
<dbReference type="GO" id="GO:0005886">
    <property type="term" value="C:plasma membrane"/>
    <property type="evidence" value="ECO:0007669"/>
    <property type="project" value="UniProtKB-SubCell"/>
</dbReference>
<name>A0AAP0RMD2_LIQFO</name>
<reference evidence="13 14" key="1">
    <citation type="journal article" date="2024" name="Plant J.">
        <title>Genome sequences and population genomics reveal climatic adaptation and genomic divergence between two closely related sweetgum species.</title>
        <authorList>
            <person name="Xu W.Q."/>
            <person name="Ren C.Q."/>
            <person name="Zhang X.Y."/>
            <person name="Comes H.P."/>
            <person name="Liu X.H."/>
            <person name="Li Y.G."/>
            <person name="Kettle C.J."/>
            <person name="Jalonen R."/>
            <person name="Gaisberger H."/>
            <person name="Ma Y.Z."/>
            <person name="Qiu Y.X."/>
        </authorList>
    </citation>
    <scope>NUCLEOTIDE SEQUENCE [LARGE SCALE GENOMIC DNA]</scope>
    <source>
        <strain evidence="13">Hangzhou</strain>
    </source>
</reference>
<keyword evidence="4" id="KW-0449">Lipoprotein</keyword>
<evidence type="ECO:0000256" key="2">
    <source>
        <dbReference type="ARBA" id="ARBA00007843"/>
    </source>
</evidence>
<evidence type="ECO:0000313" key="14">
    <source>
        <dbReference type="Proteomes" id="UP001415857"/>
    </source>
</evidence>
<feature type="signal peptide" evidence="11">
    <location>
        <begin position="1"/>
        <end position="23"/>
    </location>
</feature>
<feature type="chain" id="PRO_5042962395" description="FAS1 domain-containing protein" evidence="11">
    <location>
        <begin position="24"/>
        <end position="247"/>
    </location>
</feature>
<dbReference type="Pfam" id="PF02469">
    <property type="entry name" value="Fasciclin"/>
    <property type="match status" value="1"/>
</dbReference>
<dbReference type="Gene3D" id="2.30.180.10">
    <property type="entry name" value="FAS1 domain"/>
    <property type="match status" value="1"/>
</dbReference>
<accession>A0AAP0RMD2</accession>
<dbReference type="AlphaFoldDB" id="A0AAP0RMD2"/>
<keyword evidence="14" id="KW-1185">Reference proteome</keyword>
<dbReference type="PANTHER" id="PTHR32077:SF65">
    <property type="entry name" value="FASCICLIN-LIKE ARABINOGALACTAN PROTEIN 11"/>
    <property type="match status" value="1"/>
</dbReference>